<dbReference type="RefSeq" id="WP_182998598.1">
    <property type="nucleotide sequence ID" value="NZ_JABEQJ010000025.1"/>
</dbReference>
<dbReference type="InterPro" id="IPR050366">
    <property type="entry name" value="BP-dependent_transpt_permease"/>
</dbReference>
<evidence type="ECO:0000256" key="6">
    <source>
        <dbReference type="ARBA" id="ARBA00022927"/>
    </source>
</evidence>
<evidence type="ECO:0000256" key="3">
    <source>
        <dbReference type="ARBA" id="ARBA00022475"/>
    </source>
</evidence>
<feature type="transmembrane region" description="Helical" evidence="9">
    <location>
        <begin position="74"/>
        <end position="94"/>
    </location>
</feature>
<feature type="transmembrane region" description="Helical" evidence="9">
    <location>
        <begin position="12"/>
        <end position="32"/>
    </location>
</feature>
<evidence type="ECO:0000313" key="12">
    <source>
        <dbReference type="Proteomes" id="UP000589085"/>
    </source>
</evidence>
<accession>A0A7W4IF89</accession>
<keyword evidence="8 9" id="KW-0472">Membrane</keyword>
<dbReference type="GO" id="GO:0015833">
    <property type="term" value="P:peptide transport"/>
    <property type="evidence" value="ECO:0007669"/>
    <property type="project" value="UniProtKB-KW"/>
</dbReference>
<dbReference type="EMBL" id="JABEQJ010000025">
    <property type="protein sequence ID" value="MBB2161766.1"/>
    <property type="molecule type" value="Genomic_DNA"/>
</dbReference>
<keyword evidence="4 9" id="KW-0812">Transmembrane</keyword>
<comment type="caution">
    <text evidence="11">The sequence shown here is derived from an EMBL/GenBank/DDBJ whole genome shotgun (WGS) entry which is preliminary data.</text>
</comment>
<evidence type="ECO:0000256" key="9">
    <source>
        <dbReference type="RuleBase" id="RU363032"/>
    </source>
</evidence>
<dbReference type="GO" id="GO:0015031">
    <property type="term" value="P:protein transport"/>
    <property type="evidence" value="ECO:0007669"/>
    <property type="project" value="UniProtKB-KW"/>
</dbReference>
<proteinExistence type="inferred from homology"/>
<dbReference type="InterPro" id="IPR035906">
    <property type="entry name" value="MetI-like_sf"/>
</dbReference>
<evidence type="ECO:0000256" key="2">
    <source>
        <dbReference type="ARBA" id="ARBA00022448"/>
    </source>
</evidence>
<feature type="transmembrane region" description="Helical" evidence="9">
    <location>
        <begin position="234"/>
        <end position="259"/>
    </location>
</feature>
<evidence type="ECO:0000256" key="5">
    <source>
        <dbReference type="ARBA" id="ARBA00022856"/>
    </source>
</evidence>
<keyword evidence="3" id="KW-1003">Cell membrane</keyword>
<comment type="subcellular location">
    <subcellularLocation>
        <location evidence="1 9">Cell membrane</location>
        <topology evidence="1 9">Multi-pass membrane protein</topology>
    </subcellularLocation>
</comment>
<protein>
    <submittedName>
        <fullName evidence="11">ABC transporter permease</fullName>
    </submittedName>
</protein>
<keyword evidence="2 9" id="KW-0813">Transport</keyword>
<evidence type="ECO:0000259" key="10">
    <source>
        <dbReference type="PROSITE" id="PS50928"/>
    </source>
</evidence>
<keyword evidence="7 9" id="KW-1133">Transmembrane helix</keyword>
<evidence type="ECO:0000256" key="8">
    <source>
        <dbReference type="ARBA" id="ARBA00023136"/>
    </source>
</evidence>
<organism evidence="11 12">
    <name type="scientific">Gluconacetobacter sacchari</name>
    <dbReference type="NCBI Taxonomy" id="92759"/>
    <lineage>
        <taxon>Bacteria</taxon>
        <taxon>Pseudomonadati</taxon>
        <taxon>Pseudomonadota</taxon>
        <taxon>Alphaproteobacteria</taxon>
        <taxon>Acetobacterales</taxon>
        <taxon>Acetobacteraceae</taxon>
        <taxon>Gluconacetobacter</taxon>
    </lineage>
</organism>
<dbReference type="GO" id="GO:0055085">
    <property type="term" value="P:transmembrane transport"/>
    <property type="evidence" value="ECO:0007669"/>
    <property type="project" value="InterPro"/>
</dbReference>
<dbReference type="SUPFAM" id="SSF161098">
    <property type="entry name" value="MetI-like"/>
    <property type="match status" value="1"/>
</dbReference>
<evidence type="ECO:0000313" key="11">
    <source>
        <dbReference type="EMBL" id="MBB2161766.1"/>
    </source>
</evidence>
<dbReference type="Proteomes" id="UP000589085">
    <property type="component" value="Unassembled WGS sequence"/>
</dbReference>
<keyword evidence="6" id="KW-0653">Protein transport</keyword>
<evidence type="ECO:0000256" key="4">
    <source>
        <dbReference type="ARBA" id="ARBA00022692"/>
    </source>
</evidence>
<dbReference type="Gene3D" id="1.10.3720.10">
    <property type="entry name" value="MetI-like"/>
    <property type="match status" value="1"/>
</dbReference>
<keyword evidence="5" id="KW-0571">Peptide transport</keyword>
<dbReference type="CDD" id="cd06261">
    <property type="entry name" value="TM_PBP2"/>
    <property type="match status" value="1"/>
</dbReference>
<feature type="domain" description="ABC transmembrane type-1" evidence="10">
    <location>
        <begin position="71"/>
        <end position="260"/>
    </location>
</feature>
<feature type="transmembrane region" description="Helical" evidence="9">
    <location>
        <begin position="192"/>
        <end position="214"/>
    </location>
</feature>
<dbReference type="PROSITE" id="PS50928">
    <property type="entry name" value="ABC_TM1"/>
    <property type="match status" value="1"/>
</dbReference>
<dbReference type="AlphaFoldDB" id="A0A7W4IF89"/>
<dbReference type="InterPro" id="IPR000515">
    <property type="entry name" value="MetI-like"/>
</dbReference>
<sequence length="269" mass="27856">MHRLTPFAMPVVLPWTILGLYLAVAILAPYIAPADPLAATGAPLSPLFGSSGILGTDGFGRDVASRLIWGLRPMLAVSFGAVFLATLAGGAYGLVAGGIGGRTDWLMMSVVDVMMSIPLILAAILVMAALGGSVINLIISVGISQIPVFARLARALASVEARKEYVLAARAVGLSRFHVLVREILPNIVRPLLVQAGSVVATAGLTAAALSYLGLGVRPPAPDIGYMVKEGQELIFIAPGQTLLPGLVLGVFALTAALCGETIGQERRR</sequence>
<feature type="transmembrane region" description="Helical" evidence="9">
    <location>
        <begin position="106"/>
        <end position="128"/>
    </location>
</feature>
<dbReference type="GO" id="GO:0005886">
    <property type="term" value="C:plasma membrane"/>
    <property type="evidence" value="ECO:0007669"/>
    <property type="project" value="UniProtKB-SubCell"/>
</dbReference>
<evidence type="ECO:0000256" key="7">
    <source>
        <dbReference type="ARBA" id="ARBA00022989"/>
    </source>
</evidence>
<dbReference type="PANTHER" id="PTHR43386">
    <property type="entry name" value="OLIGOPEPTIDE TRANSPORT SYSTEM PERMEASE PROTEIN APPC"/>
    <property type="match status" value="1"/>
</dbReference>
<dbReference type="PANTHER" id="PTHR43386:SF1">
    <property type="entry name" value="D,D-DIPEPTIDE TRANSPORT SYSTEM PERMEASE PROTEIN DDPC-RELATED"/>
    <property type="match status" value="1"/>
</dbReference>
<name>A0A7W4IF89_9PROT</name>
<dbReference type="Pfam" id="PF00528">
    <property type="entry name" value="BPD_transp_1"/>
    <property type="match status" value="1"/>
</dbReference>
<comment type="similarity">
    <text evidence="9">Belongs to the binding-protein-dependent transport system permease family.</text>
</comment>
<gene>
    <name evidence="11" type="ORF">HLH48_16600</name>
</gene>
<evidence type="ECO:0000256" key="1">
    <source>
        <dbReference type="ARBA" id="ARBA00004651"/>
    </source>
</evidence>
<reference evidence="11 12" key="1">
    <citation type="submission" date="2020-04" db="EMBL/GenBank/DDBJ databases">
        <title>Description of novel Gluconacetobacter.</title>
        <authorList>
            <person name="Sombolestani A."/>
        </authorList>
    </citation>
    <scope>NUCLEOTIDE SEQUENCE [LARGE SCALE GENOMIC DNA]</scope>
    <source>
        <strain evidence="11 12">LMG 19747</strain>
    </source>
</reference>